<keyword evidence="9" id="KW-0472">Membrane</keyword>
<dbReference type="PANTHER" id="PTHR11038">
    <property type="entry name" value="MITOCHONDRIAL IMPORT INNER MEMBRANE TRANSLOCASE SUBUNIT TIM10"/>
    <property type="match status" value="1"/>
</dbReference>
<evidence type="ECO:0000256" key="7">
    <source>
        <dbReference type="ARBA" id="ARBA00023128"/>
    </source>
</evidence>
<organism evidence="11 12">
    <name type="scientific">Acanthamoeba castellanii (strain ATCC 30010 / Neff)</name>
    <dbReference type="NCBI Taxonomy" id="1257118"/>
    <lineage>
        <taxon>Eukaryota</taxon>
        <taxon>Amoebozoa</taxon>
        <taxon>Discosea</taxon>
        <taxon>Longamoebia</taxon>
        <taxon>Centramoebida</taxon>
        <taxon>Acanthamoebidae</taxon>
        <taxon>Acanthamoeba</taxon>
    </lineage>
</organism>
<gene>
    <name evidence="11" type="ORF">ACA1_322180</name>
</gene>
<keyword evidence="8 9" id="KW-1015">Disulfide bond</keyword>
<dbReference type="Gene3D" id="1.10.287.810">
    <property type="entry name" value="Mitochondrial import inner membrane translocase subunit tim13 like domains"/>
    <property type="match status" value="1"/>
</dbReference>
<dbReference type="InterPro" id="IPR035427">
    <property type="entry name" value="Tim10-like_dom_sf"/>
</dbReference>
<dbReference type="GeneID" id="14914697"/>
<comment type="subcellular location">
    <subcellularLocation>
        <location evidence="9">Mitochondrion inner membrane</location>
        <topology evidence="9">Peripheral membrane protein</topology>
        <orientation evidence="9">Intermembrane side</orientation>
    </subcellularLocation>
</comment>
<evidence type="ECO:0000313" key="11">
    <source>
        <dbReference type="EMBL" id="ELR14121.1"/>
    </source>
</evidence>
<dbReference type="GO" id="GO:0015031">
    <property type="term" value="P:protein transport"/>
    <property type="evidence" value="ECO:0007669"/>
    <property type="project" value="UniProtKB-KW"/>
</dbReference>
<proteinExistence type="inferred from homology"/>
<keyword evidence="2 9" id="KW-0813">Transport</keyword>
<evidence type="ECO:0000256" key="4">
    <source>
        <dbReference type="ARBA" id="ARBA00022833"/>
    </source>
</evidence>
<keyword evidence="12" id="KW-1185">Reference proteome</keyword>
<dbReference type="STRING" id="1257118.L8GPU1"/>
<evidence type="ECO:0000256" key="1">
    <source>
        <dbReference type="ARBA" id="ARBA00006720"/>
    </source>
</evidence>
<evidence type="ECO:0000256" key="5">
    <source>
        <dbReference type="ARBA" id="ARBA00022927"/>
    </source>
</evidence>
<protein>
    <recommendedName>
        <fullName evidence="9">Mitochondrial import inner membrane translocase subunit</fullName>
    </recommendedName>
</protein>
<dbReference type="GO" id="GO:0045039">
    <property type="term" value="P:protein insertion into mitochondrial inner membrane"/>
    <property type="evidence" value="ECO:0007669"/>
    <property type="project" value="TreeGrafter"/>
</dbReference>
<keyword evidence="9" id="KW-0999">Mitochondrion inner membrane</keyword>
<evidence type="ECO:0000256" key="3">
    <source>
        <dbReference type="ARBA" id="ARBA00022723"/>
    </source>
</evidence>
<dbReference type="OrthoDB" id="274922at2759"/>
<keyword evidence="4" id="KW-0862">Zinc</keyword>
<sequence>MPSGMSEQEREDVLAASEFITIQMDLYNRVLGRCWDKCIAHYWDKDLTVGEGSCVDRCVVKYMTVQRTVAKRVLGIRAWTKREEERQKVIQKLRDNQMFGV</sequence>
<keyword evidence="7 9" id="KW-0496">Mitochondrion</keyword>
<dbReference type="InterPro" id="IPR004217">
    <property type="entry name" value="Tim10-like"/>
</dbReference>
<evidence type="ECO:0000256" key="2">
    <source>
        <dbReference type="ARBA" id="ARBA00022448"/>
    </source>
</evidence>
<keyword evidence="5 9" id="KW-0653">Protein transport</keyword>
<feature type="domain" description="Tim10-like" evidence="10">
    <location>
        <begin position="24"/>
        <end position="72"/>
    </location>
</feature>
<dbReference type="VEuPathDB" id="AmoebaDB:ACA1_322180"/>
<comment type="subunit">
    <text evidence="9">Heterohexamer.</text>
</comment>
<evidence type="ECO:0000313" key="12">
    <source>
        <dbReference type="Proteomes" id="UP000011083"/>
    </source>
</evidence>
<dbReference type="Proteomes" id="UP000011083">
    <property type="component" value="Unassembled WGS sequence"/>
</dbReference>
<dbReference type="GO" id="GO:0005743">
    <property type="term" value="C:mitochondrial inner membrane"/>
    <property type="evidence" value="ECO:0007669"/>
    <property type="project" value="UniProtKB-SubCell"/>
</dbReference>
<accession>L8GPU1</accession>
<comment type="domain">
    <text evidence="9">The twin CX3C motif contains 4 conserved Cys residues that form 2 disulfide bonds in the mitochondrial intermembrane space.</text>
</comment>
<name>L8GPU1_ACACF</name>
<comment type="function">
    <text evidence="9">Mitochondrial intermembrane chaperone that participates in the import and insertion of some multi-pass transmembrane proteins into the mitochondrial inner membrane. Also required for the transfer of beta-barrel precursors from the TOM complex to the sorting and assembly machinery (SAM complex) of the outer membrane. Acts as a chaperone-like protein that protects the hydrophobic precursors from aggregation and guide them through the mitochondrial intermembrane space.</text>
</comment>
<dbReference type="SUPFAM" id="SSF144122">
    <property type="entry name" value="Tim10-like"/>
    <property type="match status" value="1"/>
</dbReference>
<reference evidence="11 12" key="1">
    <citation type="journal article" date="2013" name="Genome Biol.">
        <title>Genome of Acanthamoeba castellanii highlights extensive lateral gene transfer and early evolution of tyrosine kinase signaling.</title>
        <authorList>
            <person name="Clarke M."/>
            <person name="Lohan A.J."/>
            <person name="Liu B."/>
            <person name="Lagkouvardos I."/>
            <person name="Roy S."/>
            <person name="Zafar N."/>
            <person name="Bertelli C."/>
            <person name="Schilde C."/>
            <person name="Kianianmomeni A."/>
            <person name="Burglin T.R."/>
            <person name="Frech C."/>
            <person name="Turcotte B."/>
            <person name="Kopec K.O."/>
            <person name="Synnott J.M."/>
            <person name="Choo C."/>
            <person name="Paponov I."/>
            <person name="Finkler A."/>
            <person name="Soon Heng Tan C."/>
            <person name="Hutchins A.P."/>
            <person name="Weinmeier T."/>
            <person name="Rattei T."/>
            <person name="Chu J.S."/>
            <person name="Gimenez G."/>
            <person name="Irimia M."/>
            <person name="Rigden D.J."/>
            <person name="Fitzpatrick D.A."/>
            <person name="Lorenzo-Morales J."/>
            <person name="Bateman A."/>
            <person name="Chiu C.H."/>
            <person name="Tang P."/>
            <person name="Hegemann P."/>
            <person name="Fromm H."/>
            <person name="Raoult D."/>
            <person name="Greub G."/>
            <person name="Miranda-Saavedra D."/>
            <person name="Chen N."/>
            <person name="Nash P."/>
            <person name="Ginger M.L."/>
            <person name="Horn M."/>
            <person name="Schaap P."/>
            <person name="Caler L."/>
            <person name="Loftus B."/>
        </authorList>
    </citation>
    <scope>NUCLEOTIDE SEQUENCE [LARGE SCALE GENOMIC DNA]</scope>
    <source>
        <strain evidence="11 12">Neff</strain>
    </source>
</reference>
<keyword evidence="6 9" id="KW-0811">Translocation</keyword>
<evidence type="ECO:0000256" key="9">
    <source>
        <dbReference type="RuleBase" id="RU367043"/>
    </source>
</evidence>
<dbReference type="Pfam" id="PF02953">
    <property type="entry name" value="zf-Tim10_DDP"/>
    <property type="match status" value="1"/>
</dbReference>
<evidence type="ECO:0000256" key="8">
    <source>
        <dbReference type="ARBA" id="ARBA00023157"/>
    </source>
</evidence>
<dbReference type="GO" id="GO:0046872">
    <property type="term" value="F:metal ion binding"/>
    <property type="evidence" value="ECO:0007669"/>
    <property type="project" value="UniProtKB-KW"/>
</dbReference>
<dbReference type="KEGG" id="acan:ACA1_322180"/>
<keyword evidence="3" id="KW-0479">Metal-binding</keyword>
<evidence type="ECO:0000259" key="10">
    <source>
        <dbReference type="Pfam" id="PF02953"/>
    </source>
</evidence>
<dbReference type="EMBL" id="KB008072">
    <property type="protein sequence ID" value="ELR14121.1"/>
    <property type="molecule type" value="Genomic_DNA"/>
</dbReference>
<dbReference type="PANTHER" id="PTHR11038:SF16">
    <property type="entry name" value="MITOCHONDRIAL IMPORT INNER MEMBRANE TRANSLOCASE SUBUNIT TIM10"/>
    <property type="match status" value="1"/>
</dbReference>
<keyword evidence="9" id="KW-0143">Chaperone</keyword>
<evidence type="ECO:0000256" key="6">
    <source>
        <dbReference type="ARBA" id="ARBA00023010"/>
    </source>
</evidence>
<comment type="similarity">
    <text evidence="1 9">Belongs to the small Tim family.</text>
</comment>
<dbReference type="AlphaFoldDB" id="L8GPU1"/>
<dbReference type="RefSeq" id="XP_004336134.1">
    <property type="nucleotide sequence ID" value="XM_004336086.1"/>
</dbReference>